<proteinExistence type="predicted"/>
<dbReference type="GO" id="GO:0043066">
    <property type="term" value="P:negative regulation of apoptotic process"/>
    <property type="evidence" value="ECO:0007669"/>
    <property type="project" value="TreeGrafter"/>
</dbReference>
<accession>A0AAF0IJN0</accession>
<dbReference type="PANTHER" id="PTHR31184">
    <property type="entry name" value="HUNTINGTIN-INTERACTING PROTEIN K FAMILY MEMBER"/>
    <property type="match status" value="1"/>
</dbReference>
<dbReference type="InterPro" id="IPR052617">
    <property type="entry name" value="Huntingtin-int_K"/>
</dbReference>
<feature type="compositionally biased region" description="Gly residues" evidence="1">
    <location>
        <begin position="84"/>
        <end position="94"/>
    </location>
</feature>
<feature type="compositionally biased region" description="Low complexity" evidence="1">
    <location>
        <begin position="1"/>
        <end position="23"/>
    </location>
</feature>
<feature type="compositionally biased region" description="Basic and acidic residues" evidence="1">
    <location>
        <begin position="95"/>
        <end position="110"/>
    </location>
</feature>
<dbReference type="Pfam" id="PF19026">
    <property type="entry name" value="UBA_HYPK"/>
    <property type="match status" value="1"/>
</dbReference>
<dbReference type="CDD" id="cd14361">
    <property type="entry name" value="UBA_HYPK"/>
    <property type="match status" value="1"/>
</dbReference>
<dbReference type="InterPro" id="IPR038922">
    <property type="entry name" value="HYPK_UBA"/>
</dbReference>
<sequence length="163" mass="16434">MTEPISTSAQEAKAETTSASATEGLPAEDRAAAVALSSLNTTTAAATEDADAQSGTALPSRADQEALGKAMSRLEALATAAEKGGSGPGAGTGVGKKDAGGAGAKEEEKVVKKSVVKVKAEDVNLLIDQLDLTKLKATELLKAHDGDLVKAMRAFIMPRTVAA</sequence>
<dbReference type="PANTHER" id="PTHR31184:SF2">
    <property type="entry name" value="HUNTINGTIN-INTERACTING PROTEIN K"/>
    <property type="match status" value="1"/>
</dbReference>
<feature type="domain" description="Nascent polypeptide-associated complex subunit alpha-like UBA" evidence="2">
    <location>
        <begin position="116"/>
        <end position="156"/>
    </location>
</feature>
<dbReference type="GO" id="GO:0050821">
    <property type="term" value="P:protein stabilization"/>
    <property type="evidence" value="ECO:0007669"/>
    <property type="project" value="TreeGrafter"/>
</dbReference>
<keyword evidence="4" id="KW-1185">Reference proteome</keyword>
<evidence type="ECO:0000256" key="1">
    <source>
        <dbReference type="SAM" id="MobiDB-lite"/>
    </source>
</evidence>
<dbReference type="EMBL" id="CP120629">
    <property type="protein sequence ID" value="WEW59518.1"/>
    <property type="molecule type" value="Genomic_DNA"/>
</dbReference>
<dbReference type="Gene3D" id="1.10.8.10">
    <property type="entry name" value="DNA helicase RuvA subunit, C-terminal domain"/>
    <property type="match status" value="1"/>
</dbReference>
<organism evidence="3 4">
    <name type="scientific">Emydomyces testavorans</name>
    <dbReference type="NCBI Taxonomy" id="2070801"/>
    <lineage>
        <taxon>Eukaryota</taxon>
        <taxon>Fungi</taxon>
        <taxon>Dikarya</taxon>
        <taxon>Ascomycota</taxon>
        <taxon>Pezizomycotina</taxon>
        <taxon>Eurotiomycetes</taxon>
        <taxon>Eurotiomycetidae</taxon>
        <taxon>Onygenales</taxon>
        <taxon>Nannizziopsiaceae</taxon>
        <taxon>Emydomyces</taxon>
    </lineage>
</organism>
<gene>
    <name evidence="3" type="ORF">PRK78_004992</name>
</gene>
<reference evidence="3" key="1">
    <citation type="submission" date="2023-03" db="EMBL/GenBank/DDBJ databases">
        <title>Emydomyces testavorans Genome Sequence.</title>
        <authorList>
            <person name="Hoyer L."/>
        </authorList>
    </citation>
    <scope>NUCLEOTIDE SEQUENCE</scope>
    <source>
        <strain evidence="3">16-2883</strain>
    </source>
</reference>
<name>A0AAF0IJN0_9EURO</name>
<evidence type="ECO:0000313" key="4">
    <source>
        <dbReference type="Proteomes" id="UP001219355"/>
    </source>
</evidence>
<evidence type="ECO:0000259" key="2">
    <source>
        <dbReference type="Pfam" id="PF19026"/>
    </source>
</evidence>
<evidence type="ECO:0000313" key="3">
    <source>
        <dbReference type="EMBL" id="WEW59518.1"/>
    </source>
</evidence>
<feature type="region of interest" description="Disordered" evidence="1">
    <location>
        <begin position="1"/>
        <end position="33"/>
    </location>
</feature>
<dbReference type="Proteomes" id="UP001219355">
    <property type="component" value="Chromosome 3"/>
</dbReference>
<dbReference type="AlphaFoldDB" id="A0AAF0IJN0"/>
<feature type="region of interest" description="Disordered" evidence="1">
    <location>
        <begin position="45"/>
        <end position="110"/>
    </location>
</feature>
<protein>
    <recommendedName>
        <fullName evidence="2">Nascent polypeptide-associated complex subunit alpha-like UBA domain-containing protein</fullName>
    </recommendedName>
</protein>
<dbReference type="InterPro" id="IPR044034">
    <property type="entry name" value="NAC-like_UBA"/>
</dbReference>